<comment type="similarity">
    <text evidence="2">Belongs to the nematode receptor-like protein sre family.</text>
</comment>
<keyword evidence="8" id="KW-1185">Reference proteome</keyword>
<dbReference type="InterPro" id="IPR004151">
    <property type="entry name" value="7TM_GPCR_serpentine_rcpt_Sre"/>
</dbReference>
<dbReference type="OrthoDB" id="5854077at2759"/>
<dbReference type="EMBL" id="CAJGYM010000175">
    <property type="protein sequence ID" value="CAD6199435.1"/>
    <property type="molecule type" value="Genomic_DNA"/>
</dbReference>
<feature type="transmembrane region" description="Helical" evidence="6">
    <location>
        <begin position="94"/>
        <end position="112"/>
    </location>
</feature>
<reference evidence="7" key="1">
    <citation type="submission" date="2020-10" db="EMBL/GenBank/DDBJ databases">
        <authorList>
            <person name="Kikuchi T."/>
        </authorList>
    </citation>
    <scope>NUCLEOTIDE SEQUENCE</scope>
    <source>
        <strain evidence="7">NKZ352</strain>
    </source>
</reference>
<comment type="subcellular location">
    <subcellularLocation>
        <location evidence="1">Membrane</location>
        <topology evidence="1">Multi-pass membrane protein</topology>
    </subcellularLocation>
</comment>
<proteinExistence type="inferred from homology"/>
<protein>
    <submittedName>
        <fullName evidence="7">Uncharacterized protein</fullName>
    </submittedName>
</protein>
<dbReference type="GO" id="GO:0007606">
    <property type="term" value="P:sensory perception of chemical stimulus"/>
    <property type="evidence" value="ECO:0007669"/>
    <property type="project" value="InterPro"/>
</dbReference>
<keyword evidence="3 6" id="KW-0812">Transmembrane</keyword>
<dbReference type="GO" id="GO:0016020">
    <property type="term" value="C:membrane"/>
    <property type="evidence" value="ECO:0007669"/>
    <property type="project" value="UniProtKB-SubCell"/>
</dbReference>
<evidence type="ECO:0000256" key="3">
    <source>
        <dbReference type="ARBA" id="ARBA00022692"/>
    </source>
</evidence>
<evidence type="ECO:0000313" key="7">
    <source>
        <dbReference type="EMBL" id="CAD6199435.1"/>
    </source>
</evidence>
<dbReference type="AlphaFoldDB" id="A0A8S1HUE6"/>
<evidence type="ECO:0000256" key="6">
    <source>
        <dbReference type="SAM" id="Phobius"/>
    </source>
</evidence>
<evidence type="ECO:0000256" key="1">
    <source>
        <dbReference type="ARBA" id="ARBA00004141"/>
    </source>
</evidence>
<accession>A0A8S1HUE6</accession>
<comment type="caution">
    <text evidence="7">The sequence shown here is derived from an EMBL/GenBank/DDBJ whole genome shotgun (WGS) entry which is preliminary data.</text>
</comment>
<evidence type="ECO:0000313" key="8">
    <source>
        <dbReference type="Proteomes" id="UP000835052"/>
    </source>
</evidence>
<keyword evidence="5 6" id="KW-0472">Membrane</keyword>
<evidence type="ECO:0000256" key="5">
    <source>
        <dbReference type="ARBA" id="ARBA00023136"/>
    </source>
</evidence>
<evidence type="ECO:0000256" key="2">
    <source>
        <dbReference type="ARBA" id="ARBA00006803"/>
    </source>
</evidence>
<keyword evidence="4 6" id="KW-1133">Transmembrane helix</keyword>
<sequence length="220" mass="25387">MLAVYIFFSVHWFELLISKVFLMPYQEGWIEISDAEKNRNICESDCHRYFPLVLGGFIRSRFILLSCLAMPSLILERLLATKNVRDYEHVPRKYIPIAIIIFVEIISTIAAFSTILSFLGSVTILAAFISLLDLPEPSTDRLFMKSFPIGNRKYTLTKKYQIEENLRVLKLPDDDPPGLHHSDPKMASGFFQPSLHVFQPEIRGKSTFDRPDSVHDRPEH</sequence>
<dbReference type="PANTHER" id="PTHR23128">
    <property type="entry name" value="SERPENTINE RECEPTOR, CLASS E (EPSILON)-RELATED"/>
    <property type="match status" value="1"/>
</dbReference>
<dbReference type="PANTHER" id="PTHR23128:SF132">
    <property type="entry name" value="SERPENTINE RECEPTOR, CLASS E (EPSILON)-RELATED"/>
    <property type="match status" value="1"/>
</dbReference>
<feature type="transmembrane region" description="Helical" evidence="6">
    <location>
        <begin position="49"/>
        <end position="74"/>
    </location>
</feature>
<dbReference type="Pfam" id="PF03125">
    <property type="entry name" value="Sre"/>
    <property type="match status" value="1"/>
</dbReference>
<dbReference type="Proteomes" id="UP000835052">
    <property type="component" value="Unassembled WGS sequence"/>
</dbReference>
<organism evidence="7 8">
    <name type="scientific">Caenorhabditis auriculariae</name>
    <dbReference type="NCBI Taxonomy" id="2777116"/>
    <lineage>
        <taxon>Eukaryota</taxon>
        <taxon>Metazoa</taxon>
        <taxon>Ecdysozoa</taxon>
        <taxon>Nematoda</taxon>
        <taxon>Chromadorea</taxon>
        <taxon>Rhabditida</taxon>
        <taxon>Rhabditina</taxon>
        <taxon>Rhabditomorpha</taxon>
        <taxon>Rhabditoidea</taxon>
        <taxon>Rhabditidae</taxon>
        <taxon>Peloderinae</taxon>
        <taxon>Caenorhabditis</taxon>
    </lineage>
</organism>
<name>A0A8S1HUE6_9PELO</name>
<gene>
    <name evidence="7" type="ORF">CAUJ_LOCUS15338</name>
</gene>
<evidence type="ECO:0000256" key="4">
    <source>
        <dbReference type="ARBA" id="ARBA00022989"/>
    </source>
</evidence>